<dbReference type="OrthoDB" id="430695at2759"/>
<dbReference type="Proteomes" id="UP000751190">
    <property type="component" value="Unassembled WGS sequence"/>
</dbReference>
<proteinExistence type="predicted"/>
<reference evidence="7" key="1">
    <citation type="submission" date="2021-05" db="EMBL/GenBank/DDBJ databases">
        <title>The genome of the haptophyte Pavlova lutheri (Diacronema luteri, Pavlovales) - a model for lipid biosynthesis in eukaryotic algae.</title>
        <authorList>
            <person name="Hulatt C.J."/>
            <person name="Posewitz M.C."/>
        </authorList>
    </citation>
    <scope>NUCLEOTIDE SEQUENCE</scope>
    <source>
        <strain evidence="7">NIVA-4/92</strain>
    </source>
</reference>
<evidence type="ECO:0000256" key="5">
    <source>
        <dbReference type="SAM" id="MobiDB-lite"/>
    </source>
</evidence>
<accession>A0A8J5XW66</accession>
<dbReference type="Gene3D" id="4.10.1060.10">
    <property type="entry name" value="Zinc finger, RanBP2-type"/>
    <property type="match status" value="1"/>
</dbReference>
<dbReference type="EMBL" id="JAGTXO010000003">
    <property type="protein sequence ID" value="KAG8469065.1"/>
    <property type="molecule type" value="Genomic_DNA"/>
</dbReference>
<dbReference type="PROSITE" id="PS50103">
    <property type="entry name" value="ZF_C3H1"/>
    <property type="match status" value="1"/>
</dbReference>
<feature type="region of interest" description="Disordered" evidence="5">
    <location>
        <begin position="1"/>
        <end position="60"/>
    </location>
</feature>
<feature type="region of interest" description="Disordered" evidence="5">
    <location>
        <begin position="75"/>
        <end position="96"/>
    </location>
</feature>
<dbReference type="InterPro" id="IPR036855">
    <property type="entry name" value="Znf_CCCH_sf"/>
</dbReference>
<feature type="region of interest" description="Disordered" evidence="5">
    <location>
        <begin position="111"/>
        <end position="146"/>
    </location>
</feature>
<dbReference type="SUPFAM" id="SSF90229">
    <property type="entry name" value="CCCH zinc finger"/>
    <property type="match status" value="1"/>
</dbReference>
<dbReference type="InterPro" id="IPR000571">
    <property type="entry name" value="Znf_CCCH"/>
</dbReference>
<organism evidence="7 8">
    <name type="scientific">Diacronema lutheri</name>
    <name type="common">Unicellular marine alga</name>
    <name type="synonym">Monochrysis lutheri</name>
    <dbReference type="NCBI Taxonomy" id="2081491"/>
    <lineage>
        <taxon>Eukaryota</taxon>
        <taxon>Haptista</taxon>
        <taxon>Haptophyta</taxon>
        <taxon>Pavlovophyceae</taxon>
        <taxon>Pavlovales</taxon>
        <taxon>Pavlovaceae</taxon>
        <taxon>Diacronema</taxon>
    </lineage>
</organism>
<dbReference type="GO" id="GO:0008270">
    <property type="term" value="F:zinc ion binding"/>
    <property type="evidence" value="ECO:0007669"/>
    <property type="project" value="UniProtKB-KW"/>
</dbReference>
<evidence type="ECO:0000256" key="1">
    <source>
        <dbReference type="ARBA" id="ARBA00022723"/>
    </source>
</evidence>
<dbReference type="SUPFAM" id="SSF90209">
    <property type="entry name" value="Ran binding protein zinc finger-like"/>
    <property type="match status" value="1"/>
</dbReference>
<feature type="compositionally biased region" description="Low complexity" evidence="5">
    <location>
        <begin position="30"/>
        <end position="40"/>
    </location>
</feature>
<evidence type="ECO:0000259" key="6">
    <source>
        <dbReference type="PROSITE" id="PS50103"/>
    </source>
</evidence>
<evidence type="ECO:0000256" key="3">
    <source>
        <dbReference type="ARBA" id="ARBA00022833"/>
    </source>
</evidence>
<sequence length="188" mass="19353">MGLEEQEQPAKTPKASKGAKPTAKAEAEAKAAASPGAPHGSGAGEAKHVADTRTAAGLAGRARKARICFNWQRKGRCPKGDTCPKLHAGEPSENRAAHVEKALERKTLVAAAPTAPKRKAEDGAATATTTHLASSAKRKSKPPDWICPKCANQNWGRRAVCNGRTCGGMRPGSEAGAAAKSPDGSNMG</sequence>
<evidence type="ECO:0000313" key="8">
    <source>
        <dbReference type="Proteomes" id="UP000751190"/>
    </source>
</evidence>
<feature type="compositionally biased region" description="Basic and acidic residues" evidence="5">
    <location>
        <begin position="78"/>
        <end position="96"/>
    </location>
</feature>
<feature type="domain" description="C3H1-type" evidence="6">
    <location>
        <begin position="62"/>
        <end position="90"/>
    </location>
</feature>
<dbReference type="AlphaFoldDB" id="A0A8J5XW66"/>
<evidence type="ECO:0000256" key="2">
    <source>
        <dbReference type="ARBA" id="ARBA00022771"/>
    </source>
</evidence>
<keyword evidence="8" id="KW-1185">Reference proteome</keyword>
<keyword evidence="2 4" id="KW-0863">Zinc-finger</keyword>
<dbReference type="SMART" id="SM00356">
    <property type="entry name" value="ZnF_C3H1"/>
    <property type="match status" value="1"/>
</dbReference>
<evidence type="ECO:0000313" key="7">
    <source>
        <dbReference type="EMBL" id="KAG8469065.1"/>
    </source>
</evidence>
<gene>
    <name evidence="7" type="ORF">KFE25_007583</name>
</gene>
<comment type="caution">
    <text evidence="7">The sequence shown here is derived from an EMBL/GenBank/DDBJ whole genome shotgun (WGS) entry which is preliminary data.</text>
</comment>
<feature type="region of interest" description="Disordered" evidence="5">
    <location>
        <begin position="166"/>
        <end position="188"/>
    </location>
</feature>
<evidence type="ECO:0000256" key="4">
    <source>
        <dbReference type="PROSITE-ProRule" id="PRU00723"/>
    </source>
</evidence>
<protein>
    <recommendedName>
        <fullName evidence="6">C3H1-type domain-containing protein</fullName>
    </recommendedName>
</protein>
<dbReference type="InterPro" id="IPR036443">
    <property type="entry name" value="Znf_RanBP2_sf"/>
</dbReference>
<keyword evidence="3 4" id="KW-0862">Zinc</keyword>
<feature type="zinc finger region" description="C3H1-type" evidence="4">
    <location>
        <begin position="62"/>
        <end position="90"/>
    </location>
</feature>
<name>A0A8J5XW66_DIALT</name>
<keyword evidence="1 4" id="KW-0479">Metal-binding</keyword>